<organism evidence="3 4">
    <name type="scientific">Methanocella arvoryzae (strain DSM 22066 / NBRC 105507 / MRE50)</name>
    <dbReference type="NCBI Taxonomy" id="351160"/>
    <lineage>
        <taxon>Archaea</taxon>
        <taxon>Methanobacteriati</taxon>
        <taxon>Methanobacteriota</taxon>
        <taxon>Stenosarchaea group</taxon>
        <taxon>Methanomicrobia</taxon>
        <taxon>Methanocellales</taxon>
        <taxon>Methanocellaceae</taxon>
        <taxon>Methanocella</taxon>
    </lineage>
</organism>
<dbReference type="PATRIC" id="fig|351160.9.peg.2488"/>
<evidence type="ECO:0000256" key="2">
    <source>
        <dbReference type="HAMAP-Rule" id="MF_00341"/>
    </source>
</evidence>
<dbReference type="SUPFAM" id="SSF53335">
    <property type="entry name" value="S-adenosyl-L-methionine-dependent methyltransferases"/>
    <property type="match status" value="1"/>
</dbReference>
<comment type="similarity">
    <text evidence="1 2">Belongs to the UPF0146 family.</text>
</comment>
<evidence type="ECO:0000313" key="4">
    <source>
        <dbReference type="Proteomes" id="UP000000663"/>
    </source>
</evidence>
<reference evidence="3 4" key="1">
    <citation type="journal article" date="2006" name="Science">
        <title>Genome of rice cluster I archaea -- the key methane producers in the rice rhizosphere.</title>
        <authorList>
            <person name="Erkel C."/>
            <person name="Kube M."/>
            <person name="Reinhardt R."/>
            <person name="Liesack W."/>
        </authorList>
    </citation>
    <scope>NUCLEOTIDE SEQUENCE [LARGE SCALE GENOMIC DNA]</scope>
    <source>
        <strain evidence="4">DSM 22066 / NBRC 105507 / MRE50</strain>
    </source>
</reference>
<dbReference type="GeneID" id="5143392"/>
<dbReference type="InterPro" id="IPR005353">
    <property type="entry name" value="UPF0146"/>
</dbReference>
<dbReference type="RefSeq" id="WP_012036752.1">
    <property type="nucleotide sequence ID" value="NC_009464.1"/>
</dbReference>
<dbReference type="Gene3D" id="3.40.50.150">
    <property type="entry name" value="Vaccinia Virus protein VP39"/>
    <property type="match status" value="1"/>
</dbReference>
<dbReference type="HAMAP" id="MF_00341">
    <property type="entry name" value="UPF0146"/>
    <property type="match status" value="1"/>
</dbReference>
<dbReference type="Proteomes" id="UP000000663">
    <property type="component" value="Chromosome"/>
</dbReference>
<dbReference type="Pfam" id="PF03686">
    <property type="entry name" value="UPF0146"/>
    <property type="match status" value="1"/>
</dbReference>
<evidence type="ECO:0000256" key="1">
    <source>
        <dbReference type="ARBA" id="ARBA00006969"/>
    </source>
</evidence>
<accession>Q0W796</accession>
<proteinExistence type="inferred from homology"/>
<dbReference type="KEGG" id="rci:RCIX280"/>
<name>Q0W796_METAR</name>
<keyword evidence="4" id="KW-1185">Reference proteome</keyword>
<dbReference type="eggNOG" id="arCOG04385">
    <property type="taxonomic scope" value="Archaea"/>
</dbReference>
<gene>
    <name evidence="3" type="ORF">RCIX280</name>
</gene>
<dbReference type="AlphaFoldDB" id="Q0W796"/>
<dbReference type="STRING" id="351160.RCIX280"/>
<sequence>MGIIGYDDLAEYILQHYPAGSRIIEVGIGRHPDTAELLSRYCDFTCTDVMPEGPEKLNYVRDDVFQPDMRLYEGASLIYSIRPPVDLQDSIAAIANRVGADLLIRPFSSEKTDLSRHFSEFRCINYKRAVFFLYQNKR</sequence>
<dbReference type="EMBL" id="AM114193">
    <property type="protein sequence ID" value="CAJ35747.1"/>
    <property type="molecule type" value="Genomic_DNA"/>
</dbReference>
<dbReference type="InterPro" id="IPR029063">
    <property type="entry name" value="SAM-dependent_MTases_sf"/>
</dbReference>
<evidence type="ECO:0000313" key="3">
    <source>
        <dbReference type="EMBL" id="CAJ35747.1"/>
    </source>
</evidence>
<dbReference type="OrthoDB" id="59816at2157"/>
<protein>
    <recommendedName>
        <fullName evidence="2">UPF0146 protein RCIX280</fullName>
    </recommendedName>
</protein>